<feature type="domain" description="Phosphoribosyltransferase" evidence="17">
    <location>
        <begin position="13"/>
        <end position="159"/>
    </location>
</feature>
<comment type="catalytic activity">
    <reaction evidence="14">
        <text>GMP + diphosphate = guanine + 5-phospho-alpha-D-ribose 1-diphosphate</text>
        <dbReference type="Rhea" id="RHEA:25424"/>
        <dbReference type="ChEBI" id="CHEBI:16235"/>
        <dbReference type="ChEBI" id="CHEBI:33019"/>
        <dbReference type="ChEBI" id="CHEBI:58017"/>
        <dbReference type="ChEBI" id="CHEBI:58115"/>
        <dbReference type="EC" id="2.4.2.8"/>
    </reaction>
    <physiologicalReaction direction="right-to-left" evidence="14">
        <dbReference type="Rhea" id="RHEA:25426"/>
    </physiologicalReaction>
</comment>
<comment type="catalytic activity">
    <reaction evidence="15">
        <text>IMP + diphosphate = hypoxanthine + 5-phospho-alpha-D-ribose 1-diphosphate</text>
        <dbReference type="Rhea" id="RHEA:17973"/>
        <dbReference type="ChEBI" id="CHEBI:17368"/>
        <dbReference type="ChEBI" id="CHEBI:33019"/>
        <dbReference type="ChEBI" id="CHEBI:58017"/>
        <dbReference type="ChEBI" id="CHEBI:58053"/>
        <dbReference type="EC" id="2.4.2.8"/>
    </reaction>
    <physiologicalReaction direction="right-to-left" evidence="15">
        <dbReference type="Rhea" id="RHEA:17975"/>
    </physiologicalReaction>
</comment>
<dbReference type="AlphaFoldDB" id="A0A928KUE8"/>
<dbReference type="FunFam" id="3.40.50.2020:FF:000006">
    <property type="entry name" value="Hypoxanthine phosphoribosyltransferase"/>
    <property type="match status" value="1"/>
</dbReference>
<dbReference type="GO" id="GO:0000287">
    <property type="term" value="F:magnesium ion binding"/>
    <property type="evidence" value="ECO:0007669"/>
    <property type="project" value="TreeGrafter"/>
</dbReference>
<evidence type="ECO:0000256" key="9">
    <source>
        <dbReference type="ARBA" id="ARBA00022679"/>
    </source>
</evidence>
<dbReference type="Gene3D" id="3.40.50.2020">
    <property type="match status" value="1"/>
</dbReference>
<dbReference type="InterPro" id="IPR000836">
    <property type="entry name" value="PRTase_dom"/>
</dbReference>
<dbReference type="GO" id="GO:0052657">
    <property type="term" value="F:guanine phosphoribosyltransferase activity"/>
    <property type="evidence" value="ECO:0007669"/>
    <property type="project" value="UniProtKB-ARBA"/>
</dbReference>
<dbReference type="GO" id="GO:0004422">
    <property type="term" value="F:hypoxanthine phosphoribosyltransferase activity"/>
    <property type="evidence" value="ECO:0007669"/>
    <property type="project" value="InterPro"/>
</dbReference>
<proteinExistence type="inferred from homology"/>
<comment type="cofactor">
    <cofactor evidence="1 16">
        <name>Mg(2+)</name>
        <dbReference type="ChEBI" id="CHEBI:18420"/>
    </cofactor>
</comment>
<reference evidence="18" key="1">
    <citation type="submission" date="2019-04" db="EMBL/GenBank/DDBJ databases">
        <title>Evolution of Biomass-Degrading Anaerobic Consortia Revealed by Metagenomics.</title>
        <authorList>
            <person name="Peng X."/>
        </authorList>
    </citation>
    <scope>NUCLEOTIDE SEQUENCE</scope>
    <source>
        <strain evidence="18">SIG551</strain>
    </source>
</reference>
<evidence type="ECO:0000256" key="3">
    <source>
        <dbReference type="ARBA" id="ARBA00004496"/>
    </source>
</evidence>
<dbReference type="RefSeq" id="WP_020073821.1">
    <property type="nucleotide sequence ID" value="NZ_JBKWRC010000003.1"/>
</dbReference>
<keyword evidence="13 16" id="KW-0460">Magnesium</keyword>
<gene>
    <name evidence="18" type="primary">hpt</name>
    <name evidence="18" type="ORF">E7512_13375</name>
</gene>
<dbReference type="SUPFAM" id="SSF53271">
    <property type="entry name" value="PRTase-like"/>
    <property type="match status" value="1"/>
</dbReference>
<evidence type="ECO:0000256" key="14">
    <source>
        <dbReference type="ARBA" id="ARBA00048811"/>
    </source>
</evidence>
<evidence type="ECO:0000256" key="16">
    <source>
        <dbReference type="RuleBase" id="RU364099"/>
    </source>
</evidence>
<dbReference type="GO" id="GO:0005829">
    <property type="term" value="C:cytosol"/>
    <property type="evidence" value="ECO:0007669"/>
    <property type="project" value="TreeGrafter"/>
</dbReference>
<evidence type="ECO:0000256" key="1">
    <source>
        <dbReference type="ARBA" id="ARBA00001946"/>
    </source>
</evidence>
<dbReference type="GO" id="GO:0032263">
    <property type="term" value="P:GMP salvage"/>
    <property type="evidence" value="ECO:0007669"/>
    <property type="project" value="TreeGrafter"/>
</dbReference>
<evidence type="ECO:0000259" key="17">
    <source>
        <dbReference type="Pfam" id="PF00156"/>
    </source>
</evidence>
<keyword evidence="10 16" id="KW-0479">Metal-binding</keyword>
<sequence>MTNDIKEVLFSEEKLAEIVRNLGKRISEDYKGKNLLMVSVLKGSFIFMADLTRAIDIPCRIDFMSVSSYGAGTRSSGVVKITKDLDLPLAGYDLLVVEDILDSGVTLSYILELLQPRGPKSIRICTLFDKPERRTAQITADYVGTRVPDEFIVGYGLDYNETYRNLPYVGILKPHVYGG</sequence>
<comment type="pathway">
    <text evidence="5">Purine metabolism; GMP biosynthesis via salvage pathway; GMP from guanine: step 1/1.</text>
</comment>
<name>A0A928KUE8_9FIRM</name>
<dbReference type="InterPro" id="IPR005904">
    <property type="entry name" value="Hxn_phspho_trans"/>
</dbReference>
<evidence type="ECO:0000256" key="5">
    <source>
        <dbReference type="ARBA" id="ARBA00004676"/>
    </source>
</evidence>
<evidence type="ECO:0000256" key="6">
    <source>
        <dbReference type="ARBA" id="ARBA00008391"/>
    </source>
</evidence>
<comment type="similarity">
    <text evidence="6 16">Belongs to the purine/pyrimidine phosphoribosyltransferase family.</text>
</comment>
<evidence type="ECO:0000313" key="19">
    <source>
        <dbReference type="Proteomes" id="UP000754750"/>
    </source>
</evidence>
<dbReference type="Proteomes" id="UP000754750">
    <property type="component" value="Unassembled WGS sequence"/>
</dbReference>
<evidence type="ECO:0000256" key="8">
    <source>
        <dbReference type="ARBA" id="ARBA00022676"/>
    </source>
</evidence>
<evidence type="ECO:0000313" key="18">
    <source>
        <dbReference type="EMBL" id="MBE6834544.1"/>
    </source>
</evidence>
<comment type="pathway">
    <text evidence="4 16">Purine metabolism; IMP biosynthesis via salvage pathway; IMP from hypoxanthine: step 1/1.</text>
</comment>
<dbReference type="EMBL" id="SVNY01000007">
    <property type="protein sequence ID" value="MBE6834544.1"/>
    <property type="molecule type" value="Genomic_DNA"/>
</dbReference>
<keyword evidence="9 16" id="KW-0808">Transferase</keyword>
<evidence type="ECO:0000256" key="2">
    <source>
        <dbReference type="ARBA" id="ARBA00002049"/>
    </source>
</evidence>
<comment type="subcellular location">
    <subcellularLocation>
        <location evidence="3 16">Cytoplasm</location>
    </subcellularLocation>
</comment>
<keyword evidence="8 16" id="KW-0328">Glycosyltransferase</keyword>
<evidence type="ECO:0000256" key="15">
    <source>
        <dbReference type="ARBA" id="ARBA00049402"/>
    </source>
</evidence>
<evidence type="ECO:0000256" key="4">
    <source>
        <dbReference type="ARBA" id="ARBA00004669"/>
    </source>
</evidence>
<dbReference type="GO" id="GO:0032264">
    <property type="term" value="P:IMP salvage"/>
    <property type="evidence" value="ECO:0007669"/>
    <property type="project" value="TreeGrafter"/>
</dbReference>
<dbReference type="GO" id="GO:0006178">
    <property type="term" value="P:guanine salvage"/>
    <property type="evidence" value="ECO:0007669"/>
    <property type="project" value="TreeGrafter"/>
</dbReference>
<dbReference type="InterPro" id="IPR029057">
    <property type="entry name" value="PRTase-like"/>
</dbReference>
<accession>A0A928KUE8</accession>
<dbReference type="InterPro" id="IPR050408">
    <property type="entry name" value="HGPRT"/>
</dbReference>
<dbReference type="CDD" id="cd06223">
    <property type="entry name" value="PRTases_typeI"/>
    <property type="match status" value="1"/>
</dbReference>
<dbReference type="NCBIfam" id="TIGR01203">
    <property type="entry name" value="HGPRTase"/>
    <property type="match status" value="1"/>
</dbReference>
<dbReference type="GO" id="GO:0000166">
    <property type="term" value="F:nucleotide binding"/>
    <property type="evidence" value="ECO:0007669"/>
    <property type="project" value="UniProtKB-KW"/>
</dbReference>
<dbReference type="Pfam" id="PF00156">
    <property type="entry name" value="Pribosyltran"/>
    <property type="match status" value="1"/>
</dbReference>
<evidence type="ECO:0000256" key="13">
    <source>
        <dbReference type="ARBA" id="ARBA00022842"/>
    </source>
</evidence>
<comment type="function">
    <text evidence="2">Purine salvage pathway enzyme that catalyzes the transfer of the ribosyl-5-phosphate group from 5-phospho-alpha-D-ribose 1-diphosphate (PRPP) to the N9 position of the 6-oxopurines hypoxanthine and guanine to form the corresponding ribonucleotides IMP (inosine 5'-monophosphate) and GMP (guanosine 5'-monophosphate), with the release of PPi.</text>
</comment>
<keyword evidence="7 16" id="KW-0963">Cytoplasm</keyword>
<evidence type="ECO:0000256" key="7">
    <source>
        <dbReference type="ARBA" id="ARBA00022490"/>
    </source>
</evidence>
<keyword evidence="11 16" id="KW-0660">Purine salvage</keyword>
<dbReference type="PANTHER" id="PTHR43340">
    <property type="entry name" value="HYPOXANTHINE-GUANINE PHOSPHORIBOSYLTRANSFERASE"/>
    <property type="match status" value="1"/>
</dbReference>
<evidence type="ECO:0000256" key="11">
    <source>
        <dbReference type="ARBA" id="ARBA00022726"/>
    </source>
</evidence>
<evidence type="ECO:0000256" key="10">
    <source>
        <dbReference type="ARBA" id="ARBA00022723"/>
    </source>
</evidence>
<protein>
    <recommendedName>
        <fullName evidence="16">Hypoxanthine phosphoribosyltransferase</fullName>
        <ecNumber evidence="16">2.4.2.8</ecNumber>
    </recommendedName>
</protein>
<dbReference type="EC" id="2.4.2.8" evidence="16"/>
<evidence type="ECO:0000256" key="12">
    <source>
        <dbReference type="ARBA" id="ARBA00022741"/>
    </source>
</evidence>
<dbReference type="GO" id="GO:0006166">
    <property type="term" value="P:purine ribonucleoside salvage"/>
    <property type="evidence" value="ECO:0007669"/>
    <property type="project" value="UniProtKB-KW"/>
</dbReference>
<dbReference type="GO" id="GO:0046100">
    <property type="term" value="P:hypoxanthine metabolic process"/>
    <property type="evidence" value="ECO:0007669"/>
    <property type="project" value="TreeGrafter"/>
</dbReference>
<comment type="caution">
    <text evidence="18">The sequence shown here is derived from an EMBL/GenBank/DDBJ whole genome shotgun (WGS) entry which is preliminary data.</text>
</comment>
<organism evidence="18 19">
    <name type="scientific">Faecalispora sporosphaeroides</name>
    <dbReference type="NCBI Taxonomy" id="1549"/>
    <lineage>
        <taxon>Bacteria</taxon>
        <taxon>Bacillati</taxon>
        <taxon>Bacillota</taxon>
        <taxon>Clostridia</taxon>
        <taxon>Eubacteriales</taxon>
        <taxon>Oscillospiraceae</taxon>
        <taxon>Faecalispora</taxon>
    </lineage>
</organism>
<keyword evidence="12 16" id="KW-0547">Nucleotide-binding</keyword>
<dbReference type="PANTHER" id="PTHR43340:SF1">
    <property type="entry name" value="HYPOXANTHINE PHOSPHORIBOSYLTRANSFERASE"/>
    <property type="match status" value="1"/>
</dbReference>